<keyword evidence="3" id="KW-0731">Sigma factor</keyword>
<sequence length="204" mass="23517">MDELSDELLMKRYANGDFAAFETLYKRNKGGVYRYLLRQLKQQNLAEELFQEVWSAVIDSASNYQQSAKFTTWLYRIARNKVIDQHRHLKVVSTVMADHDQVEIEDSSQDAQDRNDPPNSTSVQNDTPQQAHERAIQAEAITHCLEKLPKHQLDSFLLREESGLSLNDIAQILDVGLEAAKSRLKTAYKNLRSCLNQRDIRLKP</sequence>
<evidence type="ECO:0000313" key="10">
    <source>
        <dbReference type="Proteomes" id="UP001249020"/>
    </source>
</evidence>
<dbReference type="AlphaFoldDB" id="A0AAW8R1A3"/>
<dbReference type="InterPro" id="IPR036388">
    <property type="entry name" value="WH-like_DNA-bd_sf"/>
</dbReference>
<evidence type="ECO:0000256" key="5">
    <source>
        <dbReference type="ARBA" id="ARBA00023163"/>
    </source>
</evidence>
<dbReference type="CDD" id="cd06171">
    <property type="entry name" value="Sigma70_r4"/>
    <property type="match status" value="1"/>
</dbReference>
<keyword evidence="2" id="KW-0805">Transcription regulation</keyword>
<accession>A0AAW8R1A3</accession>
<dbReference type="Gene3D" id="1.10.1740.10">
    <property type="match status" value="1"/>
</dbReference>
<evidence type="ECO:0000259" key="7">
    <source>
        <dbReference type="Pfam" id="PF04542"/>
    </source>
</evidence>
<name>A0AAW8R1A3_9ALTE</name>
<evidence type="ECO:0000259" key="8">
    <source>
        <dbReference type="Pfam" id="PF08281"/>
    </source>
</evidence>
<keyword evidence="10" id="KW-1185">Reference proteome</keyword>
<dbReference type="Proteomes" id="UP001249020">
    <property type="component" value="Unassembled WGS sequence"/>
</dbReference>
<evidence type="ECO:0000256" key="6">
    <source>
        <dbReference type="SAM" id="MobiDB-lite"/>
    </source>
</evidence>
<feature type="domain" description="RNA polymerase sigma-70 region 2" evidence="7">
    <location>
        <begin position="24"/>
        <end position="88"/>
    </location>
</feature>
<dbReference type="InterPro" id="IPR014284">
    <property type="entry name" value="RNA_pol_sigma-70_dom"/>
</dbReference>
<dbReference type="InterPro" id="IPR039425">
    <property type="entry name" value="RNA_pol_sigma-70-like"/>
</dbReference>
<gene>
    <name evidence="9" type="ORF">RM544_05320</name>
</gene>
<dbReference type="GO" id="GO:0003677">
    <property type="term" value="F:DNA binding"/>
    <property type="evidence" value="ECO:0007669"/>
    <property type="project" value="UniProtKB-KW"/>
</dbReference>
<feature type="region of interest" description="Disordered" evidence="6">
    <location>
        <begin position="104"/>
        <end position="132"/>
    </location>
</feature>
<dbReference type="Pfam" id="PF04542">
    <property type="entry name" value="Sigma70_r2"/>
    <property type="match status" value="1"/>
</dbReference>
<dbReference type="InterPro" id="IPR007627">
    <property type="entry name" value="RNA_pol_sigma70_r2"/>
</dbReference>
<dbReference type="InterPro" id="IPR013249">
    <property type="entry name" value="RNA_pol_sigma70_r4_t2"/>
</dbReference>
<dbReference type="SUPFAM" id="SSF88946">
    <property type="entry name" value="Sigma2 domain of RNA polymerase sigma factors"/>
    <property type="match status" value="1"/>
</dbReference>
<evidence type="ECO:0000313" key="9">
    <source>
        <dbReference type="EMBL" id="MDT0581948.1"/>
    </source>
</evidence>
<dbReference type="GO" id="GO:0016987">
    <property type="term" value="F:sigma factor activity"/>
    <property type="evidence" value="ECO:0007669"/>
    <property type="project" value="UniProtKB-KW"/>
</dbReference>
<dbReference type="Pfam" id="PF08281">
    <property type="entry name" value="Sigma70_r4_2"/>
    <property type="match status" value="1"/>
</dbReference>
<keyword evidence="5" id="KW-0804">Transcription</keyword>
<comment type="similarity">
    <text evidence="1">Belongs to the sigma-70 factor family. ECF subfamily.</text>
</comment>
<reference evidence="9 10" key="1">
    <citation type="submission" date="2023-09" db="EMBL/GenBank/DDBJ databases">
        <authorList>
            <person name="Rey-Velasco X."/>
        </authorList>
    </citation>
    <scope>NUCLEOTIDE SEQUENCE [LARGE SCALE GENOMIC DNA]</scope>
    <source>
        <strain evidence="9 10">W409</strain>
    </source>
</reference>
<dbReference type="PANTHER" id="PTHR43133">
    <property type="entry name" value="RNA POLYMERASE ECF-TYPE SIGMA FACTO"/>
    <property type="match status" value="1"/>
</dbReference>
<keyword evidence="4" id="KW-0238">DNA-binding</keyword>
<comment type="caution">
    <text evidence="9">The sequence shown here is derived from an EMBL/GenBank/DDBJ whole genome shotgun (WGS) entry which is preliminary data.</text>
</comment>
<evidence type="ECO:0000256" key="4">
    <source>
        <dbReference type="ARBA" id="ARBA00023125"/>
    </source>
</evidence>
<evidence type="ECO:0000256" key="1">
    <source>
        <dbReference type="ARBA" id="ARBA00010641"/>
    </source>
</evidence>
<dbReference type="SUPFAM" id="SSF88659">
    <property type="entry name" value="Sigma3 and sigma4 domains of RNA polymerase sigma factors"/>
    <property type="match status" value="1"/>
</dbReference>
<organism evidence="9 10">
    <name type="scientific">Brumicola blandensis</name>
    <dbReference type="NCBI Taxonomy" id="3075611"/>
    <lineage>
        <taxon>Bacteria</taxon>
        <taxon>Pseudomonadati</taxon>
        <taxon>Pseudomonadota</taxon>
        <taxon>Gammaproteobacteria</taxon>
        <taxon>Alteromonadales</taxon>
        <taxon>Alteromonadaceae</taxon>
        <taxon>Brumicola</taxon>
    </lineage>
</organism>
<proteinExistence type="inferred from homology"/>
<feature type="compositionally biased region" description="Polar residues" evidence="6">
    <location>
        <begin position="117"/>
        <end position="130"/>
    </location>
</feature>
<dbReference type="InterPro" id="IPR013324">
    <property type="entry name" value="RNA_pol_sigma_r3/r4-like"/>
</dbReference>
<dbReference type="NCBIfam" id="TIGR02937">
    <property type="entry name" value="sigma70-ECF"/>
    <property type="match status" value="1"/>
</dbReference>
<protein>
    <submittedName>
        <fullName evidence="9">Sigma-70 family RNA polymerase sigma factor</fullName>
    </submittedName>
</protein>
<dbReference type="Gene3D" id="1.10.10.10">
    <property type="entry name" value="Winged helix-like DNA-binding domain superfamily/Winged helix DNA-binding domain"/>
    <property type="match status" value="1"/>
</dbReference>
<feature type="domain" description="RNA polymerase sigma factor 70 region 4 type 2" evidence="8">
    <location>
        <begin position="139"/>
        <end position="191"/>
    </location>
</feature>
<dbReference type="GO" id="GO:0006352">
    <property type="term" value="P:DNA-templated transcription initiation"/>
    <property type="evidence" value="ECO:0007669"/>
    <property type="project" value="InterPro"/>
</dbReference>
<dbReference type="RefSeq" id="WP_311360743.1">
    <property type="nucleotide sequence ID" value="NZ_JAVRIE010000002.1"/>
</dbReference>
<evidence type="ECO:0000256" key="3">
    <source>
        <dbReference type="ARBA" id="ARBA00023082"/>
    </source>
</evidence>
<dbReference type="PANTHER" id="PTHR43133:SF8">
    <property type="entry name" value="RNA POLYMERASE SIGMA FACTOR HI_1459-RELATED"/>
    <property type="match status" value="1"/>
</dbReference>
<dbReference type="EMBL" id="JAVRIE010000002">
    <property type="protein sequence ID" value="MDT0581948.1"/>
    <property type="molecule type" value="Genomic_DNA"/>
</dbReference>
<evidence type="ECO:0000256" key="2">
    <source>
        <dbReference type="ARBA" id="ARBA00023015"/>
    </source>
</evidence>
<dbReference type="InterPro" id="IPR013325">
    <property type="entry name" value="RNA_pol_sigma_r2"/>
</dbReference>